<dbReference type="SUPFAM" id="SSF103473">
    <property type="entry name" value="MFS general substrate transporter"/>
    <property type="match status" value="1"/>
</dbReference>
<gene>
    <name evidence="8" type="ORF">GCM10010430_77980</name>
</gene>
<dbReference type="Gene3D" id="1.20.1250.20">
    <property type="entry name" value="MFS general substrate transporter like domains"/>
    <property type="match status" value="1"/>
</dbReference>
<comment type="caution">
    <text evidence="8">The sequence shown here is derived from an EMBL/GenBank/DDBJ whole genome shotgun (WGS) entry which is preliminary data.</text>
</comment>
<evidence type="ECO:0000313" key="9">
    <source>
        <dbReference type="Proteomes" id="UP001500305"/>
    </source>
</evidence>
<feature type="transmembrane region" description="Helical" evidence="6">
    <location>
        <begin position="21"/>
        <end position="40"/>
    </location>
</feature>
<dbReference type="PANTHER" id="PTHR42718:SF42">
    <property type="entry name" value="EXPORT PROTEIN"/>
    <property type="match status" value="1"/>
</dbReference>
<dbReference type="Pfam" id="PF07690">
    <property type="entry name" value="MFS_1"/>
    <property type="match status" value="1"/>
</dbReference>
<feature type="transmembrane region" description="Helical" evidence="6">
    <location>
        <begin position="90"/>
        <end position="110"/>
    </location>
</feature>
<keyword evidence="3 6" id="KW-1133">Transmembrane helix</keyword>
<feature type="transmembrane region" description="Helical" evidence="6">
    <location>
        <begin position="489"/>
        <end position="508"/>
    </location>
</feature>
<dbReference type="InterPro" id="IPR020846">
    <property type="entry name" value="MFS_dom"/>
</dbReference>
<feature type="transmembrane region" description="Helical" evidence="6">
    <location>
        <begin position="344"/>
        <end position="365"/>
    </location>
</feature>
<protein>
    <submittedName>
        <fullName evidence="8">DHA2 family efflux MFS transporter permease subunit</fullName>
    </submittedName>
</protein>
<feature type="transmembrane region" description="Helical" evidence="6">
    <location>
        <begin position="315"/>
        <end position="332"/>
    </location>
</feature>
<dbReference type="RefSeq" id="WP_344641300.1">
    <property type="nucleotide sequence ID" value="NZ_BAAATR010000076.1"/>
</dbReference>
<dbReference type="InterPro" id="IPR011701">
    <property type="entry name" value="MFS"/>
</dbReference>
<proteinExistence type="predicted"/>
<keyword evidence="4 6" id="KW-0472">Membrane</keyword>
<feature type="transmembrane region" description="Helical" evidence="6">
    <location>
        <begin position="150"/>
        <end position="172"/>
    </location>
</feature>
<dbReference type="CDD" id="cd17321">
    <property type="entry name" value="MFS_MMR_MDR_like"/>
    <property type="match status" value="1"/>
</dbReference>
<feature type="domain" description="Major facilitator superfamily (MFS) profile" evidence="7">
    <location>
        <begin position="25"/>
        <end position="512"/>
    </location>
</feature>
<feature type="transmembrane region" description="Helical" evidence="6">
    <location>
        <begin position="116"/>
        <end position="141"/>
    </location>
</feature>
<feature type="transmembrane region" description="Helical" evidence="6">
    <location>
        <begin position="213"/>
        <end position="231"/>
    </location>
</feature>
<feature type="transmembrane region" description="Helical" evidence="6">
    <location>
        <begin position="178"/>
        <end position="201"/>
    </location>
</feature>
<dbReference type="InterPro" id="IPR036259">
    <property type="entry name" value="MFS_trans_sf"/>
</dbReference>
<feature type="transmembrane region" description="Helical" evidence="6">
    <location>
        <begin position="60"/>
        <end position="78"/>
    </location>
</feature>
<dbReference type="PROSITE" id="PS50850">
    <property type="entry name" value="MFS"/>
    <property type="match status" value="1"/>
</dbReference>
<evidence type="ECO:0000256" key="4">
    <source>
        <dbReference type="ARBA" id="ARBA00023136"/>
    </source>
</evidence>
<comment type="subcellular location">
    <subcellularLocation>
        <location evidence="1">Cell membrane</location>
        <topology evidence="1">Multi-pass membrane protein</topology>
    </subcellularLocation>
</comment>
<sequence>MSITRTSPGRRAASTARGPGGRWWALAALTISILVVALDSNVLVTALPTLSLKLDASTSQLQWITVGYTLASAGLLLPAGKLGDRFGRRATLLIGLLLFGASSITASQVTTAGELIATRVLMGAGGAMIMPMALAVLPVLFPEPAERGRAVAVTAIGTMLGLPLGPLLAGWLLNHFAWGSIFLINGPVVVLGLIGVVLWVPESKDPSASRVDWSGALLSAAGVTALVYGMIEQPIRGWDAPVQGGLIGGGALLACFLVRQLRADSPLINLSLFASRGFTWGSAAFAVTSFALSGAQFVLTPYLQVVQGSDAQGTGLRLLPLIAAMLVGAALGEKVLAPRLGPRVLIPLGMLVSAAGLGVLTRALAGGGYGLAALALIVFGFGLGLVLPLSVDTVLASLPAEQSGVGNAMSRTLQGIGVVFGSAVLGSVLNGGYRAQLTGTLRTLPDTATSPARSGVAGAHDAARHLSATDGRQLIHAADHAYVHGMTQAASLTAGLLAVCALLVVALLPGRRRDHRDPLAPSVTPTGG</sequence>
<dbReference type="Proteomes" id="UP001500305">
    <property type="component" value="Unassembled WGS sequence"/>
</dbReference>
<dbReference type="Gene3D" id="1.20.1720.10">
    <property type="entry name" value="Multidrug resistance protein D"/>
    <property type="match status" value="1"/>
</dbReference>
<dbReference type="EMBL" id="BAAATR010000076">
    <property type="protein sequence ID" value="GAA2280420.1"/>
    <property type="molecule type" value="Genomic_DNA"/>
</dbReference>
<evidence type="ECO:0000256" key="3">
    <source>
        <dbReference type="ARBA" id="ARBA00022989"/>
    </source>
</evidence>
<keyword evidence="2 6" id="KW-0812">Transmembrane</keyword>
<name>A0ABN3F0Z3_9ACTN</name>
<evidence type="ECO:0000256" key="2">
    <source>
        <dbReference type="ARBA" id="ARBA00022692"/>
    </source>
</evidence>
<feature type="transmembrane region" description="Helical" evidence="6">
    <location>
        <begin position="278"/>
        <end position="303"/>
    </location>
</feature>
<dbReference type="PANTHER" id="PTHR42718">
    <property type="entry name" value="MAJOR FACILITATOR SUPERFAMILY MULTIDRUG TRANSPORTER MFSC"/>
    <property type="match status" value="1"/>
</dbReference>
<feature type="transmembrane region" description="Helical" evidence="6">
    <location>
        <begin position="237"/>
        <end position="258"/>
    </location>
</feature>
<reference evidence="8 9" key="1">
    <citation type="journal article" date="2019" name="Int. J. Syst. Evol. Microbiol.">
        <title>The Global Catalogue of Microorganisms (GCM) 10K type strain sequencing project: providing services to taxonomists for standard genome sequencing and annotation.</title>
        <authorList>
            <consortium name="The Broad Institute Genomics Platform"/>
            <consortium name="The Broad Institute Genome Sequencing Center for Infectious Disease"/>
            <person name="Wu L."/>
            <person name="Ma J."/>
        </authorList>
    </citation>
    <scope>NUCLEOTIDE SEQUENCE [LARGE SCALE GENOMIC DNA]</scope>
    <source>
        <strain evidence="8 9">JCM 7356</strain>
    </source>
</reference>
<evidence type="ECO:0000313" key="8">
    <source>
        <dbReference type="EMBL" id="GAA2280420.1"/>
    </source>
</evidence>
<keyword evidence="9" id="KW-1185">Reference proteome</keyword>
<organism evidence="8 9">
    <name type="scientific">Kitasatospora cystarginea</name>
    <dbReference type="NCBI Taxonomy" id="58350"/>
    <lineage>
        <taxon>Bacteria</taxon>
        <taxon>Bacillati</taxon>
        <taxon>Actinomycetota</taxon>
        <taxon>Actinomycetes</taxon>
        <taxon>Kitasatosporales</taxon>
        <taxon>Streptomycetaceae</taxon>
        <taxon>Kitasatospora</taxon>
    </lineage>
</organism>
<evidence type="ECO:0000259" key="7">
    <source>
        <dbReference type="PROSITE" id="PS50850"/>
    </source>
</evidence>
<accession>A0ABN3F0Z3</accession>
<feature type="transmembrane region" description="Helical" evidence="6">
    <location>
        <begin position="412"/>
        <end position="433"/>
    </location>
</feature>
<evidence type="ECO:0000256" key="5">
    <source>
        <dbReference type="ARBA" id="ARBA00023251"/>
    </source>
</evidence>
<feature type="transmembrane region" description="Helical" evidence="6">
    <location>
        <begin position="371"/>
        <end position="391"/>
    </location>
</feature>
<evidence type="ECO:0000256" key="1">
    <source>
        <dbReference type="ARBA" id="ARBA00004651"/>
    </source>
</evidence>
<evidence type="ECO:0000256" key="6">
    <source>
        <dbReference type="SAM" id="Phobius"/>
    </source>
</evidence>
<keyword evidence="5" id="KW-0046">Antibiotic resistance</keyword>